<keyword evidence="11" id="KW-1185">Reference proteome</keyword>
<keyword evidence="3" id="KW-1003">Cell membrane</keyword>
<feature type="transmembrane region" description="Helical" evidence="7">
    <location>
        <begin position="6"/>
        <end position="26"/>
    </location>
</feature>
<dbReference type="InterPro" id="IPR023090">
    <property type="entry name" value="UPF0702_alpha/beta_dom_sf"/>
</dbReference>
<dbReference type="InterPro" id="IPR048454">
    <property type="entry name" value="YetF_N"/>
</dbReference>
<dbReference type="PANTHER" id="PTHR34582">
    <property type="entry name" value="UPF0702 TRANSMEMBRANE PROTEIN YCAP"/>
    <property type="match status" value="1"/>
</dbReference>
<sequence length="286" mass="32075">MPEIVLILIRSITAFFLLFLMARIMGKKQISQLTFFDYCVGITIGSIAATLSVDQNVKIVNGLVSLTIWGFFPIILAYLGLKSMLFSKITDGKATIVIRNGEVLDKNLKKNLLTINELLMLLREKGTFKVSDVEMAVLETNGELSIMLKTGQQPVTPQTLGIPLEQEHGPAVLIMDGKIMKKSLENLGYSEEWLTGEIQKQGAEDIKDVFLAQIDSRGSIYVDLYEDQYTKTMIEERPLLAASLKKIQADLEGYSFQTDNPEAKKLYSEQAMKVQKILDVILPYLK</sequence>
<comment type="similarity">
    <text evidence="2">Belongs to the UPF0702 family.</text>
</comment>
<feature type="transmembrane region" description="Helical" evidence="7">
    <location>
        <begin position="59"/>
        <end position="81"/>
    </location>
</feature>
<name>A0A511ZEI7_9BACI</name>
<keyword evidence="6 7" id="KW-0472">Membrane</keyword>
<comment type="caution">
    <text evidence="10">The sequence shown here is derived from an EMBL/GenBank/DDBJ whole genome shotgun (WGS) entry which is preliminary data.</text>
</comment>
<organism evidence="10 11">
    <name type="scientific">Oceanobacillus sojae</name>
    <dbReference type="NCBI Taxonomy" id="582851"/>
    <lineage>
        <taxon>Bacteria</taxon>
        <taxon>Bacillati</taxon>
        <taxon>Bacillota</taxon>
        <taxon>Bacilli</taxon>
        <taxon>Bacillales</taxon>
        <taxon>Bacillaceae</taxon>
        <taxon>Oceanobacillus</taxon>
    </lineage>
</organism>
<dbReference type="InterPro" id="IPR007353">
    <property type="entry name" value="DUF421"/>
</dbReference>
<evidence type="ECO:0000256" key="6">
    <source>
        <dbReference type="ARBA" id="ARBA00023136"/>
    </source>
</evidence>
<evidence type="ECO:0000256" key="2">
    <source>
        <dbReference type="ARBA" id="ARBA00006448"/>
    </source>
</evidence>
<dbReference type="AlphaFoldDB" id="A0A511ZEI7"/>
<feature type="domain" description="YetF C-terminal" evidence="8">
    <location>
        <begin position="82"/>
        <end position="214"/>
    </location>
</feature>
<dbReference type="RefSeq" id="WP_147208504.1">
    <property type="nucleotide sequence ID" value="NZ_BJYM01000002.1"/>
</dbReference>
<dbReference type="Proteomes" id="UP000321558">
    <property type="component" value="Unassembled WGS sequence"/>
</dbReference>
<dbReference type="Pfam" id="PF04239">
    <property type="entry name" value="DUF421"/>
    <property type="match status" value="1"/>
</dbReference>
<dbReference type="Pfam" id="PF20730">
    <property type="entry name" value="YetF_N"/>
    <property type="match status" value="1"/>
</dbReference>
<protein>
    <recommendedName>
        <fullName evidence="12">DUF421 domain-containing protein</fullName>
    </recommendedName>
</protein>
<reference evidence="10 11" key="1">
    <citation type="submission" date="2019-07" db="EMBL/GenBank/DDBJ databases">
        <title>Whole genome shotgun sequence of Oceanobacillus sojae NBRC 105379.</title>
        <authorList>
            <person name="Hosoyama A."/>
            <person name="Uohara A."/>
            <person name="Ohji S."/>
            <person name="Ichikawa N."/>
        </authorList>
    </citation>
    <scope>NUCLEOTIDE SEQUENCE [LARGE SCALE GENOMIC DNA]</scope>
    <source>
        <strain evidence="10 11">NBRC 105379</strain>
    </source>
</reference>
<comment type="subcellular location">
    <subcellularLocation>
        <location evidence="1">Cell membrane</location>
        <topology evidence="1">Multi-pass membrane protein</topology>
    </subcellularLocation>
</comment>
<evidence type="ECO:0008006" key="12">
    <source>
        <dbReference type="Google" id="ProtNLM"/>
    </source>
</evidence>
<evidence type="ECO:0000259" key="9">
    <source>
        <dbReference type="Pfam" id="PF20730"/>
    </source>
</evidence>
<dbReference type="PANTHER" id="PTHR34582:SF7">
    <property type="entry name" value="UPF0702 TRANSMEMBRANE PROTEIN YDFS"/>
    <property type="match status" value="1"/>
</dbReference>
<evidence type="ECO:0000259" key="8">
    <source>
        <dbReference type="Pfam" id="PF04239"/>
    </source>
</evidence>
<proteinExistence type="inferred from homology"/>
<feature type="transmembrane region" description="Helical" evidence="7">
    <location>
        <begin position="33"/>
        <end position="53"/>
    </location>
</feature>
<evidence type="ECO:0000313" key="11">
    <source>
        <dbReference type="Proteomes" id="UP000321558"/>
    </source>
</evidence>
<dbReference type="GO" id="GO:0005886">
    <property type="term" value="C:plasma membrane"/>
    <property type="evidence" value="ECO:0007669"/>
    <property type="project" value="UniProtKB-SubCell"/>
</dbReference>
<evidence type="ECO:0000256" key="5">
    <source>
        <dbReference type="ARBA" id="ARBA00022989"/>
    </source>
</evidence>
<dbReference type="InterPro" id="IPR012452">
    <property type="entry name" value="DUF1657"/>
</dbReference>
<evidence type="ECO:0000256" key="3">
    <source>
        <dbReference type="ARBA" id="ARBA00022475"/>
    </source>
</evidence>
<accession>A0A511ZEI7</accession>
<gene>
    <name evidence="10" type="ORF">OSO01_05980</name>
</gene>
<evidence type="ECO:0000313" key="10">
    <source>
        <dbReference type="EMBL" id="GEN85859.1"/>
    </source>
</evidence>
<dbReference type="Gene3D" id="3.30.240.20">
    <property type="entry name" value="bsu07140 like domains"/>
    <property type="match status" value="2"/>
</dbReference>
<dbReference type="Pfam" id="PF07870">
    <property type="entry name" value="DUF1657"/>
    <property type="match status" value="1"/>
</dbReference>
<dbReference type="STRING" id="582851.GCA_900162665_02803"/>
<evidence type="ECO:0000256" key="7">
    <source>
        <dbReference type="SAM" id="Phobius"/>
    </source>
</evidence>
<keyword evidence="4 7" id="KW-0812">Transmembrane</keyword>
<feature type="domain" description="YetF-like N-terminal transmembrane" evidence="9">
    <location>
        <begin position="6"/>
        <end position="79"/>
    </location>
</feature>
<keyword evidence="5 7" id="KW-1133">Transmembrane helix</keyword>
<evidence type="ECO:0000256" key="1">
    <source>
        <dbReference type="ARBA" id="ARBA00004651"/>
    </source>
</evidence>
<dbReference type="EMBL" id="BJYM01000002">
    <property type="protein sequence ID" value="GEN85859.1"/>
    <property type="molecule type" value="Genomic_DNA"/>
</dbReference>
<dbReference type="OrthoDB" id="9778331at2"/>
<evidence type="ECO:0000256" key="4">
    <source>
        <dbReference type="ARBA" id="ARBA00022692"/>
    </source>
</evidence>